<dbReference type="InterPro" id="IPR008914">
    <property type="entry name" value="PEBP"/>
</dbReference>
<dbReference type="RefSeq" id="WP_125002346.1">
    <property type="nucleotide sequence ID" value="NZ_RQXT01000028.1"/>
</dbReference>
<gene>
    <name evidence="2" type="ORF">EH240_21470</name>
</gene>
<proteinExistence type="predicted"/>
<organism evidence="2 3">
    <name type="scientific">Mesorhizobium tamadayense</name>
    <dbReference type="NCBI Taxonomy" id="425306"/>
    <lineage>
        <taxon>Bacteria</taxon>
        <taxon>Pseudomonadati</taxon>
        <taxon>Pseudomonadota</taxon>
        <taxon>Alphaproteobacteria</taxon>
        <taxon>Hyphomicrobiales</taxon>
        <taxon>Phyllobacteriaceae</taxon>
        <taxon>Mesorhizobium</taxon>
    </lineage>
</organism>
<dbReference type="NCBIfam" id="TIGR00481">
    <property type="entry name" value="YbhB/YbcL family Raf kinase inhibitor-like protein"/>
    <property type="match status" value="1"/>
</dbReference>
<evidence type="ECO:0000313" key="3">
    <source>
        <dbReference type="Proteomes" id="UP000273786"/>
    </source>
</evidence>
<comment type="caution">
    <text evidence="2">The sequence shown here is derived from an EMBL/GenBank/DDBJ whole genome shotgun (WGS) entry which is preliminary data.</text>
</comment>
<dbReference type="SUPFAM" id="SSF49777">
    <property type="entry name" value="PEBP-like"/>
    <property type="match status" value="1"/>
</dbReference>
<dbReference type="Proteomes" id="UP000273786">
    <property type="component" value="Unassembled WGS sequence"/>
</dbReference>
<feature type="region of interest" description="Disordered" evidence="1">
    <location>
        <begin position="1"/>
        <end position="35"/>
    </location>
</feature>
<evidence type="ECO:0000313" key="2">
    <source>
        <dbReference type="EMBL" id="RRH97200.1"/>
    </source>
</evidence>
<evidence type="ECO:0000256" key="1">
    <source>
        <dbReference type="SAM" id="MobiDB-lite"/>
    </source>
</evidence>
<sequence>MAFALKSPAFANGESIPPRYSRDGENLSPPLEWKDAPPGAKSFALVVEDPDAPSGTFRHWAIYDIDPQRNILPEGTTAGSKTESLGHGVNDFGNPHYDGPQPPRGHGLHHYHFRLLALDVETLHLDEKAPVEDVVERAKPHILGQAELVGTFERT</sequence>
<accession>A0A3P3FET2</accession>
<dbReference type="PANTHER" id="PTHR30289:SF1">
    <property type="entry name" value="PEBP (PHOSPHATIDYLETHANOLAMINE-BINDING PROTEIN) FAMILY PROTEIN"/>
    <property type="match status" value="1"/>
</dbReference>
<feature type="region of interest" description="Disordered" evidence="1">
    <location>
        <begin position="72"/>
        <end position="97"/>
    </location>
</feature>
<dbReference type="Pfam" id="PF01161">
    <property type="entry name" value="PBP"/>
    <property type="match status" value="1"/>
</dbReference>
<dbReference type="OrthoDB" id="9797506at2"/>
<protein>
    <submittedName>
        <fullName evidence="2">YbhB/YbcL family Raf kinase inhibitor-like protein</fullName>
    </submittedName>
</protein>
<dbReference type="Gene3D" id="3.90.280.10">
    <property type="entry name" value="PEBP-like"/>
    <property type="match status" value="1"/>
</dbReference>
<dbReference type="InterPro" id="IPR005247">
    <property type="entry name" value="YbhB_YbcL/LppC-like"/>
</dbReference>
<reference evidence="2 3" key="1">
    <citation type="submission" date="2018-11" db="EMBL/GenBank/DDBJ databases">
        <title>the genome of Mesorhizobium tamadayense DSM 28320.</title>
        <authorList>
            <person name="Gao J."/>
        </authorList>
    </citation>
    <scope>NUCLEOTIDE SEQUENCE [LARGE SCALE GENOMIC DNA]</scope>
    <source>
        <strain evidence="2 3">DSM 28320</strain>
    </source>
</reference>
<dbReference type="PANTHER" id="PTHR30289">
    <property type="entry name" value="UNCHARACTERIZED PROTEIN YBCL-RELATED"/>
    <property type="match status" value="1"/>
</dbReference>
<name>A0A3P3FET2_9HYPH</name>
<dbReference type="InterPro" id="IPR036610">
    <property type="entry name" value="PEBP-like_sf"/>
</dbReference>
<dbReference type="AlphaFoldDB" id="A0A3P3FET2"/>
<dbReference type="EMBL" id="RQXT01000028">
    <property type="protein sequence ID" value="RRH97200.1"/>
    <property type="molecule type" value="Genomic_DNA"/>
</dbReference>
<dbReference type="CDD" id="cd00865">
    <property type="entry name" value="PEBP_bact_arch"/>
    <property type="match status" value="1"/>
</dbReference>
<keyword evidence="3" id="KW-1185">Reference proteome</keyword>